<dbReference type="AlphaFoldDB" id="A0A6B1DY25"/>
<reference evidence="2" key="1">
    <citation type="submission" date="2019-09" db="EMBL/GenBank/DDBJ databases">
        <title>Characterisation of the sponge microbiome using genome-centric metagenomics.</title>
        <authorList>
            <person name="Engelberts J.P."/>
            <person name="Robbins S.J."/>
            <person name="De Goeij J.M."/>
            <person name="Aranda M."/>
            <person name="Bell S.C."/>
            <person name="Webster N.S."/>
        </authorList>
    </citation>
    <scope>NUCLEOTIDE SEQUENCE</scope>
    <source>
        <strain evidence="2">SB0662_bin_9</strain>
    </source>
</reference>
<dbReference type="SUPFAM" id="SSF55486">
    <property type="entry name" value="Metalloproteases ('zincins'), catalytic domain"/>
    <property type="match status" value="1"/>
</dbReference>
<evidence type="ECO:0000259" key="1">
    <source>
        <dbReference type="Pfam" id="PF01433"/>
    </source>
</evidence>
<organism evidence="2">
    <name type="scientific">Caldilineaceae bacterium SB0662_bin_9</name>
    <dbReference type="NCBI Taxonomy" id="2605258"/>
    <lineage>
        <taxon>Bacteria</taxon>
        <taxon>Bacillati</taxon>
        <taxon>Chloroflexota</taxon>
        <taxon>Caldilineae</taxon>
        <taxon>Caldilineales</taxon>
        <taxon>Caldilineaceae</taxon>
    </lineage>
</organism>
<accession>A0A6B1DY25</accession>
<dbReference type="GO" id="GO:0008237">
    <property type="term" value="F:metallopeptidase activity"/>
    <property type="evidence" value="ECO:0007669"/>
    <property type="project" value="InterPro"/>
</dbReference>
<gene>
    <name evidence="2" type="ORF">F4Y08_15155</name>
</gene>
<dbReference type="GO" id="GO:0008270">
    <property type="term" value="F:zinc ion binding"/>
    <property type="evidence" value="ECO:0007669"/>
    <property type="project" value="InterPro"/>
</dbReference>
<sequence>MGFPPLSTYSESLRPEFQSMLSDLSHLTRYDMSVEIFPAQRMLKGTAVMTLRNNSAIAWPSIVFRLPANHPRLHTDMHLERVVVNGLSVQPVLSPSATVATIPLASPLQPDHWVRVEFTWFLGYEHLSDESAYVRNGANQDMINLPHFYPELAVHAPGAPGTDAMGWWIQEIPQHTDMRFHETVLMTVEAVAPSEYVLVGSGAPVHEEAMAHGRKRQRWVTGPVRGFVLQASPLYRVSSKDVDGVRIQSFYHAEDEPVALRALDQAAEALGFFSKAWIPYPYAHLTIVASPLADTAMEYSNLIQIGVMRYRSHPWNTAFLVVHEVAHQWIYLLVHNDPVNHPGLDEGLADLSYVYMMDTVDQNFNGSRHLGYWQHLNEDFGSRFPGASPWWLAHPYHGFRHYHATHYRRPAVLLGEIWTYTGHEVFTDKLRHYMDQNLFRIATPEHLIGVFEGSVPQGQLTELEEAIGISAAPAS</sequence>
<protein>
    <submittedName>
        <fullName evidence="2">M1 family metallopeptidase</fullName>
    </submittedName>
</protein>
<dbReference type="EMBL" id="VXPY01000106">
    <property type="protein sequence ID" value="MYD91645.1"/>
    <property type="molecule type" value="Genomic_DNA"/>
</dbReference>
<comment type="caution">
    <text evidence="2">The sequence shown here is derived from an EMBL/GenBank/DDBJ whole genome shotgun (WGS) entry which is preliminary data.</text>
</comment>
<feature type="domain" description="Peptidase M1 membrane alanine aminopeptidase" evidence="1">
    <location>
        <begin position="262"/>
        <end position="451"/>
    </location>
</feature>
<dbReference type="Pfam" id="PF01433">
    <property type="entry name" value="Peptidase_M1"/>
    <property type="match status" value="1"/>
</dbReference>
<proteinExistence type="predicted"/>
<evidence type="ECO:0000313" key="2">
    <source>
        <dbReference type="EMBL" id="MYD91645.1"/>
    </source>
</evidence>
<dbReference type="InterPro" id="IPR027268">
    <property type="entry name" value="Peptidase_M4/M1_CTD_sf"/>
</dbReference>
<dbReference type="Gene3D" id="1.10.390.10">
    <property type="entry name" value="Neutral Protease Domain 2"/>
    <property type="match status" value="1"/>
</dbReference>
<dbReference type="InterPro" id="IPR014782">
    <property type="entry name" value="Peptidase_M1_dom"/>
</dbReference>
<name>A0A6B1DY25_9CHLR</name>